<accession>A0ABY8Q8N9</accession>
<proteinExistence type="predicted"/>
<dbReference type="InterPro" id="IPR050109">
    <property type="entry name" value="HTH-type_TetR-like_transc_reg"/>
</dbReference>
<dbReference type="InterPro" id="IPR001647">
    <property type="entry name" value="HTH_TetR"/>
</dbReference>
<sequence length="211" mass="22050">MTDLPPKLRPAPADPAATRRYHHGDLRAALLAAAEDELADRGMEGFSLRQVAKRAGVSHAAPAHHFGDVQGLLTALAAEGFRQFLAAQAAREAVAGPEPDAQLVAAGLGYVDFAMTRPALFRLLWQSERPDFRDADLGQAAGAAHQHLVDQVMAAGGGSTADEAAVWAMAHGLADLMAAGRLDALRTLPDAAREAMIAGILRRALPQSAAG</sequence>
<dbReference type="PANTHER" id="PTHR30055">
    <property type="entry name" value="HTH-TYPE TRANSCRIPTIONAL REGULATOR RUTR"/>
    <property type="match status" value="1"/>
</dbReference>
<organism evidence="6 7">
    <name type="scientific">Fuscovulum ytuae</name>
    <dbReference type="NCBI Taxonomy" id="3042299"/>
    <lineage>
        <taxon>Bacteria</taxon>
        <taxon>Pseudomonadati</taxon>
        <taxon>Pseudomonadota</taxon>
        <taxon>Alphaproteobacteria</taxon>
        <taxon>Rhodobacterales</taxon>
        <taxon>Paracoccaceae</taxon>
        <taxon>Fuscovulum</taxon>
    </lineage>
</organism>
<dbReference type="InterPro" id="IPR009057">
    <property type="entry name" value="Homeodomain-like_sf"/>
</dbReference>
<evidence type="ECO:0000256" key="1">
    <source>
        <dbReference type="ARBA" id="ARBA00023015"/>
    </source>
</evidence>
<feature type="DNA-binding region" description="H-T-H motif" evidence="4">
    <location>
        <begin position="47"/>
        <end position="66"/>
    </location>
</feature>
<dbReference type="PANTHER" id="PTHR30055:SF220">
    <property type="entry name" value="TETR-FAMILY REGULATORY PROTEIN"/>
    <property type="match status" value="1"/>
</dbReference>
<evidence type="ECO:0000313" key="7">
    <source>
        <dbReference type="Proteomes" id="UP001230978"/>
    </source>
</evidence>
<protein>
    <submittedName>
        <fullName evidence="6">TetR/AcrR family transcriptional regulator</fullName>
    </submittedName>
</protein>
<dbReference type="Proteomes" id="UP001230978">
    <property type="component" value="Chromosome"/>
</dbReference>
<reference evidence="6 7" key="1">
    <citation type="submission" date="2023-04" db="EMBL/GenBank/DDBJ databases">
        <title>YMD61, complete Genome.</title>
        <authorList>
            <person name="Zhang J."/>
        </authorList>
    </citation>
    <scope>NUCLEOTIDE SEQUENCE [LARGE SCALE GENOMIC DNA]</scope>
    <source>
        <strain evidence="6 7">YMD61</strain>
    </source>
</reference>
<evidence type="ECO:0000256" key="2">
    <source>
        <dbReference type="ARBA" id="ARBA00023125"/>
    </source>
</evidence>
<evidence type="ECO:0000259" key="5">
    <source>
        <dbReference type="PROSITE" id="PS50977"/>
    </source>
</evidence>
<dbReference type="InterPro" id="IPR036271">
    <property type="entry name" value="Tet_transcr_reg_TetR-rel_C_sf"/>
</dbReference>
<keyword evidence="3" id="KW-0804">Transcription</keyword>
<dbReference type="EMBL" id="CP124535">
    <property type="protein sequence ID" value="WGV17243.1"/>
    <property type="molecule type" value="Genomic_DNA"/>
</dbReference>
<keyword evidence="7" id="KW-1185">Reference proteome</keyword>
<evidence type="ECO:0000256" key="4">
    <source>
        <dbReference type="PROSITE-ProRule" id="PRU00335"/>
    </source>
</evidence>
<dbReference type="Gene3D" id="1.10.357.10">
    <property type="entry name" value="Tetracycline Repressor, domain 2"/>
    <property type="match status" value="1"/>
</dbReference>
<gene>
    <name evidence="6" type="ORF">QF092_05405</name>
</gene>
<evidence type="ECO:0000256" key="3">
    <source>
        <dbReference type="ARBA" id="ARBA00023163"/>
    </source>
</evidence>
<dbReference type="PROSITE" id="PS50977">
    <property type="entry name" value="HTH_TETR_2"/>
    <property type="match status" value="1"/>
</dbReference>
<feature type="domain" description="HTH tetR-type" evidence="5">
    <location>
        <begin position="24"/>
        <end position="84"/>
    </location>
</feature>
<keyword evidence="2 4" id="KW-0238">DNA-binding</keyword>
<name>A0ABY8Q8N9_9RHOB</name>
<dbReference type="SUPFAM" id="SSF48498">
    <property type="entry name" value="Tetracyclin repressor-like, C-terminal domain"/>
    <property type="match status" value="1"/>
</dbReference>
<evidence type="ECO:0000313" key="6">
    <source>
        <dbReference type="EMBL" id="WGV17243.1"/>
    </source>
</evidence>
<dbReference type="SUPFAM" id="SSF46689">
    <property type="entry name" value="Homeodomain-like"/>
    <property type="match status" value="1"/>
</dbReference>
<dbReference type="Pfam" id="PF00440">
    <property type="entry name" value="TetR_N"/>
    <property type="match status" value="1"/>
</dbReference>
<dbReference type="InterPro" id="IPR025996">
    <property type="entry name" value="MT1864/Rv1816-like_C"/>
</dbReference>
<keyword evidence="1" id="KW-0805">Transcription regulation</keyword>
<dbReference type="Pfam" id="PF13305">
    <property type="entry name" value="TetR_C_33"/>
    <property type="match status" value="1"/>
</dbReference>
<dbReference type="RefSeq" id="WP_281468355.1">
    <property type="nucleotide sequence ID" value="NZ_CP124535.1"/>
</dbReference>